<dbReference type="Pfam" id="PF13087">
    <property type="entry name" value="AAA_12"/>
    <property type="match status" value="1"/>
</dbReference>
<sequence>MPLLANADSPTFPFFAVQLDGLNAQLDSASGTDNGVLLVRRKEILQELGVKRRTRRTLFKQLDSERKRLRNNLLSNAQVVCATLAGAGHQDLVEAVYLSGKGFDHVVVDEAAQAVETAVLIPLALGCKRLTLVGDPRQLPATLKSRAAARAGLEASLFERLELAGHALHMLDTQYRCHPAIRAFPSARFYGGRLSDAAAIATRAAPPHAADPALAPLVVYDLGRHGAEEQHGVSLQNSDEAAFAFDVVARLRGGRGGAYGAAARGRVAVISPYRAQVTRIKVRLC</sequence>
<dbReference type="Gene3D" id="3.40.50.300">
    <property type="entry name" value="P-loop containing nucleotide triphosphate hydrolases"/>
    <property type="match status" value="2"/>
</dbReference>
<dbReference type="EMBL" id="JAFCMP010000004">
    <property type="protein sequence ID" value="KAG5192553.1"/>
    <property type="molecule type" value="Genomic_DNA"/>
</dbReference>
<proteinExistence type="predicted"/>
<evidence type="ECO:0000313" key="4">
    <source>
        <dbReference type="Proteomes" id="UP000664859"/>
    </source>
</evidence>
<dbReference type="InterPro" id="IPR041677">
    <property type="entry name" value="DNA2/NAM7_AAA_11"/>
</dbReference>
<evidence type="ECO:0000259" key="1">
    <source>
        <dbReference type="Pfam" id="PF13086"/>
    </source>
</evidence>
<dbReference type="GO" id="GO:0004386">
    <property type="term" value="F:helicase activity"/>
    <property type="evidence" value="ECO:0007669"/>
    <property type="project" value="InterPro"/>
</dbReference>
<dbReference type="InterPro" id="IPR045055">
    <property type="entry name" value="DNA2/NAM7-like"/>
</dbReference>
<dbReference type="PANTHER" id="PTHR10887:SF518">
    <property type="entry name" value="RNA HELICASE NONSENSE MRNA REDUCING FACTOR"/>
    <property type="match status" value="1"/>
</dbReference>
<gene>
    <name evidence="3" type="ORF">JKP88DRAFT_173263</name>
</gene>
<feature type="domain" description="DNA2/NAM7 helicase helicase" evidence="1">
    <location>
        <begin position="40"/>
        <end position="146"/>
    </location>
</feature>
<dbReference type="InterPro" id="IPR041679">
    <property type="entry name" value="DNA2/NAM7-like_C"/>
</dbReference>
<dbReference type="AlphaFoldDB" id="A0A835ZGC2"/>
<dbReference type="OrthoDB" id="306218at2759"/>
<dbReference type="InterPro" id="IPR027417">
    <property type="entry name" value="P-loop_NTPase"/>
</dbReference>
<accession>A0A835ZGC2</accession>
<name>A0A835ZGC2_9STRA</name>
<dbReference type="PANTHER" id="PTHR10887">
    <property type="entry name" value="DNA2/NAM7 HELICASE FAMILY"/>
    <property type="match status" value="1"/>
</dbReference>
<reference evidence="3" key="1">
    <citation type="submission" date="2021-02" db="EMBL/GenBank/DDBJ databases">
        <title>First Annotated Genome of the Yellow-green Alga Tribonema minus.</title>
        <authorList>
            <person name="Mahan K.M."/>
        </authorList>
    </citation>
    <scope>NUCLEOTIDE SEQUENCE</scope>
    <source>
        <strain evidence="3">UTEX B ZZ1240</strain>
    </source>
</reference>
<dbReference type="Proteomes" id="UP000664859">
    <property type="component" value="Unassembled WGS sequence"/>
</dbReference>
<feature type="domain" description="DNA2/NAM7 helicase-like C-terminal" evidence="2">
    <location>
        <begin position="153"/>
        <end position="283"/>
    </location>
</feature>
<evidence type="ECO:0000313" key="3">
    <source>
        <dbReference type="EMBL" id="KAG5192553.1"/>
    </source>
</evidence>
<protein>
    <submittedName>
        <fullName evidence="3">AAA domain-containing protein</fullName>
    </submittedName>
</protein>
<organism evidence="3 4">
    <name type="scientific">Tribonema minus</name>
    <dbReference type="NCBI Taxonomy" id="303371"/>
    <lineage>
        <taxon>Eukaryota</taxon>
        <taxon>Sar</taxon>
        <taxon>Stramenopiles</taxon>
        <taxon>Ochrophyta</taxon>
        <taxon>PX clade</taxon>
        <taxon>Xanthophyceae</taxon>
        <taxon>Tribonematales</taxon>
        <taxon>Tribonemataceae</taxon>
        <taxon>Tribonema</taxon>
    </lineage>
</organism>
<comment type="caution">
    <text evidence="3">The sequence shown here is derived from an EMBL/GenBank/DDBJ whole genome shotgun (WGS) entry which is preliminary data.</text>
</comment>
<dbReference type="SUPFAM" id="SSF52540">
    <property type="entry name" value="P-loop containing nucleoside triphosphate hydrolases"/>
    <property type="match status" value="1"/>
</dbReference>
<dbReference type="Pfam" id="PF13086">
    <property type="entry name" value="AAA_11"/>
    <property type="match status" value="1"/>
</dbReference>
<keyword evidence="4" id="KW-1185">Reference proteome</keyword>
<evidence type="ECO:0000259" key="2">
    <source>
        <dbReference type="Pfam" id="PF13087"/>
    </source>
</evidence>